<name>A0A068NV41_FIMGI</name>
<dbReference type="Proteomes" id="UP000027982">
    <property type="component" value="Chromosome"/>
</dbReference>
<sequence>MRSPYNVVHVTLPESKPDDRSKYVKYARSAALLSEWRRDGILMREDVPVIYRYTQTFSLPHLGETYTRTSILVLLKTEPYERGVVLPHERTFPKHKEDRLRILEATRAHLESIFGLFEDPDARIHETIRNAPAGTSVEVTTEDGVHQVFEPISDPESIDTIVAMLGDRKLWIADGHHRYETAVAFREALGERDGEVPEDYLPIALCSMSDPGLVLLPTHRIVAKLPFGHDETLARLSTAFDIRETHSSRLFDALGHGQVEGRRTFGLAMEGGLGYVLTPKDEATLMEGVSSEESDRLRGLDVTVLHSLIFERLLGLTGLDQISYTRDPMEAIRAADQGAAASFLMNAPTVDDMRAIALGGERMPQKSTYYFPKVLSGLVMWSLNDF</sequence>
<protein>
    <recommendedName>
        <fullName evidence="3">DUF1015 domain-containing protein</fullName>
    </recommendedName>
</protein>
<dbReference type="STRING" id="661478.OP10G_2086"/>
<dbReference type="KEGG" id="fgi:OP10G_2086"/>
<reference evidence="1 2" key="1">
    <citation type="journal article" date="2014" name="PLoS ONE">
        <title>The first complete genome sequence of the class fimbriimonadia in the phylum armatimonadetes.</title>
        <authorList>
            <person name="Hu Z.Y."/>
            <person name="Wang Y.Z."/>
            <person name="Im W.T."/>
            <person name="Wang S.Y."/>
            <person name="Zhao G.P."/>
            <person name="Zheng H.J."/>
            <person name="Quan Z.X."/>
        </authorList>
    </citation>
    <scope>NUCLEOTIDE SEQUENCE [LARGE SCALE GENOMIC DNA]</scope>
    <source>
        <strain evidence="1">Gsoil 348</strain>
    </source>
</reference>
<keyword evidence="2" id="KW-1185">Reference proteome</keyword>
<evidence type="ECO:0008006" key="3">
    <source>
        <dbReference type="Google" id="ProtNLM"/>
    </source>
</evidence>
<dbReference type="AlphaFoldDB" id="A0A068NV41"/>
<proteinExistence type="predicted"/>
<dbReference type="EMBL" id="CP007139">
    <property type="protein sequence ID" value="AIE85454.1"/>
    <property type="molecule type" value="Genomic_DNA"/>
</dbReference>
<dbReference type="HOGENOM" id="CLU_031277_2_0_0"/>
<dbReference type="eggNOG" id="COG4198">
    <property type="taxonomic scope" value="Bacteria"/>
</dbReference>
<evidence type="ECO:0000313" key="1">
    <source>
        <dbReference type="EMBL" id="AIE85454.1"/>
    </source>
</evidence>
<dbReference type="Pfam" id="PF06245">
    <property type="entry name" value="DUF1015"/>
    <property type="match status" value="1"/>
</dbReference>
<accession>A0A068NV41</accession>
<dbReference type="PANTHER" id="PTHR36454:SF1">
    <property type="entry name" value="DUF1015 DOMAIN-CONTAINING PROTEIN"/>
    <property type="match status" value="1"/>
</dbReference>
<dbReference type="PANTHER" id="PTHR36454">
    <property type="entry name" value="LMO2823 PROTEIN"/>
    <property type="match status" value="1"/>
</dbReference>
<evidence type="ECO:0000313" key="2">
    <source>
        <dbReference type="Proteomes" id="UP000027982"/>
    </source>
</evidence>
<organism evidence="1 2">
    <name type="scientific">Fimbriimonas ginsengisoli Gsoil 348</name>
    <dbReference type="NCBI Taxonomy" id="661478"/>
    <lineage>
        <taxon>Bacteria</taxon>
        <taxon>Bacillati</taxon>
        <taxon>Armatimonadota</taxon>
        <taxon>Fimbriimonadia</taxon>
        <taxon>Fimbriimonadales</taxon>
        <taxon>Fimbriimonadaceae</taxon>
        <taxon>Fimbriimonas</taxon>
    </lineage>
</organism>
<dbReference type="InterPro" id="IPR008323">
    <property type="entry name" value="UCP033563"/>
</dbReference>
<gene>
    <name evidence="1" type="ORF">OP10G_2086</name>
</gene>